<evidence type="ECO:0000313" key="4">
    <source>
        <dbReference type="Proteomes" id="UP000316079"/>
    </source>
</evidence>
<dbReference type="PANTHER" id="PTHR32358:SF1">
    <property type="entry name" value="TRANSCRIPTIONAL AND IMMUNE RESPONSE REGULATOR"/>
    <property type="match status" value="1"/>
</dbReference>
<evidence type="ECO:0000259" key="2">
    <source>
        <dbReference type="Pfam" id="PF15063"/>
    </source>
</evidence>
<dbReference type="EMBL" id="SRMA01024008">
    <property type="protein sequence ID" value="TRZ02132.1"/>
    <property type="molecule type" value="Genomic_DNA"/>
</dbReference>
<dbReference type="InterPro" id="IPR020282">
    <property type="entry name" value="Avpi1/C8orf4_dom"/>
</dbReference>
<dbReference type="Proteomes" id="UP000316079">
    <property type="component" value="Unassembled WGS sequence"/>
</dbReference>
<dbReference type="STRING" id="623744.A0A553RIW9"/>
<evidence type="ECO:0000313" key="3">
    <source>
        <dbReference type="EMBL" id="TRZ02132.1"/>
    </source>
</evidence>
<sequence>MALQSWNHAIIKDFSRKPHLFLCIAPSRNDEKLRLVNLSAETRLTIHSRDKCHHIRQAEMPADRALGAEISKTRHAGRKPNKEQHSSLLTALSTYSSRFLVQMSLVVSLSAQLLNVGGTAVNLFNQPLAPGMCRQGNSSCLRQSSCSPGARPQSNASCSLSKGKEGFHADAAVDAQLDEIKLARSCRHSRGSSIIAGISSARGSGWRNSSGAARLSKVGDSNAARQHRSRKMSSDMYSESRRVCPFIHGNRFDTANRKRAVANIFENVNQDALMRLFQKTGDMKAEERVRSIFSFAHDPEETAKALMALKQRKKDKFLRIAGIVRNFLKLR</sequence>
<reference evidence="3 4" key="1">
    <citation type="journal article" date="2019" name="Sci. Data">
        <title>Hybrid genome assembly and annotation of Danionella translucida.</title>
        <authorList>
            <person name="Kadobianskyi M."/>
            <person name="Schulze L."/>
            <person name="Schuelke M."/>
            <person name="Judkewitz B."/>
        </authorList>
    </citation>
    <scope>NUCLEOTIDE SEQUENCE [LARGE SCALE GENOMIC DNA]</scope>
    <source>
        <strain evidence="3 4">Bolton</strain>
    </source>
</reference>
<keyword evidence="4" id="KW-1185">Reference proteome</keyword>
<comment type="caution">
    <text evidence="3">The sequence shown here is derived from an EMBL/GenBank/DDBJ whole genome shotgun (WGS) entry which is preliminary data.</text>
</comment>
<dbReference type="GO" id="GO:0005634">
    <property type="term" value="C:nucleus"/>
    <property type="evidence" value="ECO:0007669"/>
    <property type="project" value="TreeGrafter"/>
</dbReference>
<dbReference type="GO" id="GO:0002264">
    <property type="term" value="P:endothelial cell activation involved in immune response"/>
    <property type="evidence" value="ECO:0007669"/>
    <property type="project" value="TreeGrafter"/>
</dbReference>
<dbReference type="PANTHER" id="PTHR32358">
    <property type="entry name" value="TRANSCRIPTIONAL AND IMMUNE RESPONSE REGULATOR"/>
    <property type="match status" value="1"/>
</dbReference>
<dbReference type="GO" id="GO:0045746">
    <property type="term" value="P:negative regulation of Notch signaling pathway"/>
    <property type="evidence" value="ECO:0007669"/>
    <property type="project" value="TreeGrafter"/>
</dbReference>
<name>A0A553RIW9_9TELE</name>
<feature type="domain" description="Arginine vasopressin-induced protein 1/transcriptional and immune response regulator" evidence="2">
    <location>
        <begin position="238"/>
        <end position="310"/>
    </location>
</feature>
<organism evidence="3 4">
    <name type="scientific">Danionella cerebrum</name>
    <dbReference type="NCBI Taxonomy" id="2873325"/>
    <lineage>
        <taxon>Eukaryota</taxon>
        <taxon>Metazoa</taxon>
        <taxon>Chordata</taxon>
        <taxon>Craniata</taxon>
        <taxon>Vertebrata</taxon>
        <taxon>Euteleostomi</taxon>
        <taxon>Actinopterygii</taxon>
        <taxon>Neopterygii</taxon>
        <taxon>Teleostei</taxon>
        <taxon>Ostariophysi</taxon>
        <taxon>Cypriniformes</taxon>
        <taxon>Danionidae</taxon>
        <taxon>Danioninae</taxon>
        <taxon>Danionella</taxon>
    </lineage>
</organism>
<dbReference type="AlphaFoldDB" id="A0A553RIW9"/>
<feature type="region of interest" description="Disordered" evidence="1">
    <location>
        <begin position="201"/>
        <end position="236"/>
    </location>
</feature>
<dbReference type="GO" id="GO:0005829">
    <property type="term" value="C:cytosol"/>
    <property type="evidence" value="ECO:0007669"/>
    <property type="project" value="TreeGrafter"/>
</dbReference>
<accession>A0A553RIW9</accession>
<dbReference type="Pfam" id="PF15063">
    <property type="entry name" value="TC1"/>
    <property type="match status" value="1"/>
</dbReference>
<proteinExistence type="predicted"/>
<dbReference type="OrthoDB" id="8681175at2759"/>
<gene>
    <name evidence="3" type="ORF">DNTS_031911</name>
</gene>
<protein>
    <recommendedName>
        <fullName evidence="2">Arginine vasopressin-induced protein 1/transcriptional and immune response regulator domain-containing protein</fullName>
    </recommendedName>
</protein>
<dbReference type="GO" id="GO:0005112">
    <property type="term" value="F:Notch binding"/>
    <property type="evidence" value="ECO:0007669"/>
    <property type="project" value="TreeGrafter"/>
</dbReference>
<dbReference type="InterPro" id="IPR039580">
    <property type="entry name" value="Tcim"/>
</dbReference>
<evidence type="ECO:0000256" key="1">
    <source>
        <dbReference type="SAM" id="MobiDB-lite"/>
    </source>
</evidence>